<evidence type="ECO:0000256" key="5">
    <source>
        <dbReference type="SAM" id="MobiDB-lite"/>
    </source>
</evidence>
<dbReference type="PROSITE" id="PS00170">
    <property type="entry name" value="CSA_PPIASE_1"/>
    <property type="match status" value="1"/>
</dbReference>
<comment type="catalytic activity">
    <reaction evidence="4">
        <text>[protein]-peptidylproline (omega=180) = [protein]-peptidylproline (omega=0)</text>
        <dbReference type="Rhea" id="RHEA:16237"/>
        <dbReference type="Rhea" id="RHEA-COMP:10747"/>
        <dbReference type="Rhea" id="RHEA-COMP:10748"/>
        <dbReference type="ChEBI" id="CHEBI:83833"/>
        <dbReference type="ChEBI" id="CHEBI:83834"/>
        <dbReference type="EC" id="5.2.1.8"/>
    </reaction>
</comment>
<reference evidence="7 8" key="1">
    <citation type="submission" date="2024-04" db="EMBL/GenBank/DDBJ databases">
        <title>Human intestinal bacterial collection.</title>
        <authorList>
            <person name="Pauvert C."/>
            <person name="Hitch T.C.A."/>
            <person name="Clavel T."/>
        </authorList>
    </citation>
    <scope>NUCLEOTIDE SEQUENCE [LARGE SCALE GENOMIC DNA]</scope>
    <source>
        <strain evidence="7 8">CLA-AA-H197</strain>
    </source>
</reference>
<sequence>MKSCNKRPLAGAVPALAVLLACVLALAACGQRGGSQGSTDGSAGSSGQAQAASGIIESVADDDPYGTGVHHATIEVEGYGTIEVALNANVAPITVSNFCHLANEGFYDGLTFHRVIEGFMIQGGDPNGDGTGGSGQCIKGEFSANNVKNSLPHTRGTISMARSQTYNSASSQFFIMQKDTDSLNGNYAAFGNVTSGMDVVDAICENTPVTDSNGTVPKESQPKISKITITD</sequence>
<keyword evidence="8" id="KW-1185">Reference proteome</keyword>
<dbReference type="PROSITE" id="PS51257">
    <property type="entry name" value="PROKAR_LIPOPROTEIN"/>
    <property type="match status" value="1"/>
</dbReference>
<dbReference type="CDD" id="cd00317">
    <property type="entry name" value="cyclophilin"/>
    <property type="match status" value="1"/>
</dbReference>
<evidence type="ECO:0000313" key="7">
    <source>
        <dbReference type="EMBL" id="MEQ2638378.1"/>
    </source>
</evidence>
<name>A0ABV1IHK9_9ACTN</name>
<keyword evidence="4" id="KW-0732">Signal</keyword>
<protein>
    <recommendedName>
        <fullName evidence="4">Peptidyl-prolyl cis-trans isomerase</fullName>
        <shortName evidence="4">PPIase</shortName>
        <ecNumber evidence="4">5.2.1.8</ecNumber>
    </recommendedName>
</protein>
<feature type="signal peptide" evidence="4">
    <location>
        <begin position="1"/>
        <end position="27"/>
    </location>
</feature>
<gene>
    <name evidence="7" type="ORF">AAAT05_08510</name>
</gene>
<dbReference type="InterPro" id="IPR029000">
    <property type="entry name" value="Cyclophilin-like_dom_sf"/>
</dbReference>
<dbReference type="InterPro" id="IPR002130">
    <property type="entry name" value="Cyclophilin-type_PPIase_dom"/>
</dbReference>
<proteinExistence type="inferred from homology"/>
<feature type="domain" description="PPIase cyclophilin-type" evidence="6">
    <location>
        <begin position="69"/>
        <end position="231"/>
    </location>
</feature>
<feature type="chain" id="PRO_5044987724" description="Peptidyl-prolyl cis-trans isomerase" evidence="4">
    <location>
        <begin position="28"/>
        <end position="231"/>
    </location>
</feature>
<comment type="similarity">
    <text evidence="4">Belongs to the cyclophilin-type PPIase family.</text>
</comment>
<accession>A0ABV1IHK9</accession>
<comment type="caution">
    <text evidence="7">The sequence shown here is derived from an EMBL/GenBank/DDBJ whole genome shotgun (WGS) entry which is preliminary data.</text>
</comment>
<dbReference type="Gene3D" id="2.40.100.10">
    <property type="entry name" value="Cyclophilin-like"/>
    <property type="match status" value="1"/>
</dbReference>
<dbReference type="EC" id="5.2.1.8" evidence="4"/>
<evidence type="ECO:0000256" key="3">
    <source>
        <dbReference type="ARBA" id="ARBA00023235"/>
    </source>
</evidence>
<dbReference type="Pfam" id="PF00160">
    <property type="entry name" value="Pro_isomerase"/>
    <property type="match status" value="1"/>
</dbReference>
<dbReference type="SUPFAM" id="SSF50891">
    <property type="entry name" value="Cyclophilin-like"/>
    <property type="match status" value="1"/>
</dbReference>
<comment type="function">
    <text evidence="1 4">PPIases accelerate the folding of proteins. It catalyzes the cis-trans isomerization of proline imidic peptide bonds in oligopeptides.</text>
</comment>
<organism evidence="7 8">
    <name type="scientific">Paratractidigestivibacter faecalis</name>
    <dbReference type="NCBI Taxonomy" id="2292441"/>
    <lineage>
        <taxon>Bacteria</taxon>
        <taxon>Bacillati</taxon>
        <taxon>Actinomycetota</taxon>
        <taxon>Coriobacteriia</taxon>
        <taxon>Coriobacteriales</taxon>
        <taxon>Atopobiaceae</taxon>
        <taxon>Paratractidigestivibacter</taxon>
    </lineage>
</organism>
<dbReference type="PROSITE" id="PS50072">
    <property type="entry name" value="CSA_PPIASE_2"/>
    <property type="match status" value="1"/>
</dbReference>
<dbReference type="GO" id="GO:0003755">
    <property type="term" value="F:peptidyl-prolyl cis-trans isomerase activity"/>
    <property type="evidence" value="ECO:0007669"/>
    <property type="project" value="UniProtKB-EC"/>
</dbReference>
<dbReference type="PANTHER" id="PTHR45625:SF4">
    <property type="entry name" value="PEPTIDYLPROLYL ISOMERASE DOMAIN AND WD REPEAT-CONTAINING PROTEIN 1"/>
    <property type="match status" value="1"/>
</dbReference>
<keyword evidence="3 4" id="KW-0413">Isomerase</keyword>
<dbReference type="InterPro" id="IPR020892">
    <property type="entry name" value="Cyclophilin-type_PPIase_CS"/>
</dbReference>
<feature type="region of interest" description="Disordered" evidence="5">
    <location>
        <begin position="209"/>
        <end position="231"/>
    </location>
</feature>
<evidence type="ECO:0000313" key="8">
    <source>
        <dbReference type="Proteomes" id="UP001478817"/>
    </source>
</evidence>
<dbReference type="Proteomes" id="UP001478817">
    <property type="component" value="Unassembled WGS sequence"/>
</dbReference>
<dbReference type="PANTHER" id="PTHR45625">
    <property type="entry name" value="PEPTIDYL-PROLYL CIS-TRANS ISOMERASE-RELATED"/>
    <property type="match status" value="1"/>
</dbReference>
<evidence type="ECO:0000256" key="4">
    <source>
        <dbReference type="RuleBase" id="RU363019"/>
    </source>
</evidence>
<dbReference type="EMBL" id="JBBNGS010000018">
    <property type="protein sequence ID" value="MEQ2638378.1"/>
    <property type="molecule type" value="Genomic_DNA"/>
</dbReference>
<evidence type="ECO:0000256" key="2">
    <source>
        <dbReference type="ARBA" id="ARBA00023110"/>
    </source>
</evidence>
<dbReference type="InterPro" id="IPR044666">
    <property type="entry name" value="Cyclophilin_A-like"/>
</dbReference>
<dbReference type="PRINTS" id="PR00153">
    <property type="entry name" value="CSAPPISMRASE"/>
</dbReference>
<evidence type="ECO:0000256" key="1">
    <source>
        <dbReference type="ARBA" id="ARBA00002388"/>
    </source>
</evidence>
<evidence type="ECO:0000259" key="6">
    <source>
        <dbReference type="PROSITE" id="PS50072"/>
    </source>
</evidence>
<keyword evidence="2 4" id="KW-0697">Rotamase</keyword>
<dbReference type="RefSeq" id="WP_349183075.1">
    <property type="nucleotide sequence ID" value="NZ_JBBNGS010000018.1"/>
</dbReference>